<gene>
    <name evidence="2" type="ORF">H310_07982</name>
</gene>
<feature type="domain" description="ZSWIM3 N-terminal" evidence="1">
    <location>
        <begin position="67"/>
        <end position="158"/>
    </location>
</feature>
<accession>A0A024TYW6</accession>
<proteinExistence type="predicted"/>
<dbReference type="VEuPathDB" id="FungiDB:H310_07982"/>
<reference evidence="2" key="1">
    <citation type="submission" date="2013-12" db="EMBL/GenBank/DDBJ databases">
        <title>The Genome Sequence of Aphanomyces invadans NJM9701.</title>
        <authorList>
            <consortium name="The Broad Institute Genomics Platform"/>
            <person name="Russ C."/>
            <person name="Tyler B."/>
            <person name="van West P."/>
            <person name="Dieguez-Uribeondo J."/>
            <person name="Young S.K."/>
            <person name="Zeng Q."/>
            <person name="Gargeya S."/>
            <person name="Fitzgerald M."/>
            <person name="Abouelleil A."/>
            <person name="Alvarado L."/>
            <person name="Chapman S.B."/>
            <person name="Gainer-Dewar J."/>
            <person name="Goldberg J."/>
            <person name="Griggs A."/>
            <person name="Gujja S."/>
            <person name="Hansen M."/>
            <person name="Howarth C."/>
            <person name="Imamovic A."/>
            <person name="Ireland A."/>
            <person name="Larimer J."/>
            <person name="McCowan C."/>
            <person name="Murphy C."/>
            <person name="Pearson M."/>
            <person name="Poon T.W."/>
            <person name="Priest M."/>
            <person name="Roberts A."/>
            <person name="Saif S."/>
            <person name="Shea T."/>
            <person name="Sykes S."/>
            <person name="Wortman J."/>
            <person name="Nusbaum C."/>
            <person name="Birren B."/>
        </authorList>
    </citation>
    <scope>NUCLEOTIDE SEQUENCE [LARGE SCALE GENOMIC DNA]</scope>
    <source>
        <strain evidence="2">NJM9701</strain>
    </source>
</reference>
<dbReference type="OrthoDB" id="67858at2759"/>
<protein>
    <recommendedName>
        <fullName evidence="1">ZSWIM3 N-terminal domain-containing protein</fullName>
    </recommendedName>
</protein>
<dbReference type="InterPro" id="IPR048325">
    <property type="entry name" value="ZSWIM3_N"/>
</dbReference>
<organism evidence="2">
    <name type="scientific">Aphanomyces invadans</name>
    <dbReference type="NCBI Taxonomy" id="157072"/>
    <lineage>
        <taxon>Eukaryota</taxon>
        <taxon>Sar</taxon>
        <taxon>Stramenopiles</taxon>
        <taxon>Oomycota</taxon>
        <taxon>Saprolegniomycetes</taxon>
        <taxon>Saprolegniales</taxon>
        <taxon>Verrucalvaceae</taxon>
        <taxon>Aphanomyces</taxon>
    </lineage>
</organism>
<name>A0A024TYW6_9STRA</name>
<dbReference type="Pfam" id="PF21599">
    <property type="entry name" value="ZSWIM3_N"/>
    <property type="match status" value="1"/>
</dbReference>
<dbReference type="GeneID" id="20085032"/>
<evidence type="ECO:0000313" key="2">
    <source>
        <dbReference type="EMBL" id="ETV99189.1"/>
    </source>
</evidence>
<evidence type="ECO:0000259" key="1">
    <source>
        <dbReference type="Pfam" id="PF21599"/>
    </source>
</evidence>
<sequence length="575" mass="63766">MSGKRPRALDDTTTSDTLEFKWRRMAVGEAEIRLMSRKPNADRVVVHTPVTLHGGLHVEVDPPPGIVFHSFDELTDALGAYFEATQQEFSIRNSITVEHANETAARSVRFPENDVRFKYSSMTYVCKHGRTQKRRNNPDLMKTKKVKFAYSGCQACLWINLVLLGPPGARRWVYHVHKMVNVHNHELSVENSVASLRPFRAYLDLIYDMKHAGASPQDMLTMLAAREPTKKITIQTVRNILRNYAVELAAPTPPPRLRPHHVPRLMHSSLASAHTTPATAAFHQLFSSLVKASIQQTHVPGVPPSSRFYYLNLCAVQSVLHRSWQIVHDQDHEAITTAPSSLPPESAEKTFHSSILTAVAADGMSSMAPFCVFPRQATANGWLHHVAPNVVLTDHGLVTPDAMECALLFFQANLPPKLPRPVVFVVDHASTSPALVQLCTRHKIVLVSWKDLYVGDKDIVLPLRRSLLAPFESQLCRQLAVVLPHLATTAAIVADLPAIVAHVFQTSMANVGAATIVDAFRQSGLHPPNLPLLAGPPQSHHHSLSKVSVVVQEHRTATISVQSNSMPRFAVERRM</sequence>
<dbReference type="EMBL" id="KI913967">
    <property type="protein sequence ID" value="ETV99189.1"/>
    <property type="molecule type" value="Genomic_DNA"/>
</dbReference>
<dbReference type="AlphaFoldDB" id="A0A024TYW6"/>
<dbReference type="RefSeq" id="XP_008871745.1">
    <property type="nucleotide sequence ID" value="XM_008873523.1"/>
</dbReference>